<sequence length="115" mass="13993">MKFHPQKCQVVHISNKRNPKHMLYSIHGHTLERTISVTEKLNHLQWHVLQEKRPKAKVIMMYRIAYNWFDIPSTSLTARASTRYHKRYLTCTIRSYPYLPPSIRMWNSCWLPYHR</sequence>
<proteinExistence type="predicted"/>
<protein>
    <submittedName>
        <fullName evidence="1">Uncharacterized protein</fullName>
    </submittedName>
</protein>
<evidence type="ECO:0000313" key="1">
    <source>
        <dbReference type="EMBL" id="WAR28071.1"/>
    </source>
</evidence>
<keyword evidence="2" id="KW-1185">Reference proteome</keyword>
<dbReference type="EMBL" id="CP111026">
    <property type="protein sequence ID" value="WAR28071.1"/>
    <property type="molecule type" value="Genomic_DNA"/>
</dbReference>
<gene>
    <name evidence="1" type="ORF">MAR_013775</name>
</gene>
<name>A0ABY7G4V9_MYAAR</name>
<reference evidence="1" key="1">
    <citation type="submission" date="2022-11" db="EMBL/GenBank/DDBJ databases">
        <title>Centuries of genome instability and evolution in soft-shell clam transmissible cancer (bioRxiv).</title>
        <authorList>
            <person name="Hart S.F.M."/>
            <person name="Yonemitsu M.A."/>
            <person name="Giersch R.M."/>
            <person name="Beal B.F."/>
            <person name="Arriagada G."/>
            <person name="Davis B.W."/>
            <person name="Ostrander E.A."/>
            <person name="Goff S.P."/>
            <person name="Metzger M.J."/>
        </authorList>
    </citation>
    <scope>NUCLEOTIDE SEQUENCE</scope>
    <source>
        <strain evidence="1">MELC-2E11</strain>
        <tissue evidence="1">Siphon/mantle</tissue>
    </source>
</reference>
<evidence type="ECO:0000313" key="2">
    <source>
        <dbReference type="Proteomes" id="UP001164746"/>
    </source>
</evidence>
<dbReference type="Proteomes" id="UP001164746">
    <property type="component" value="Chromosome 15"/>
</dbReference>
<accession>A0ABY7G4V9</accession>
<organism evidence="1 2">
    <name type="scientific">Mya arenaria</name>
    <name type="common">Soft-shell clam</name>
    <dbReference type="NCBI Taxonomy" id="6604"/>
    <lineage>
        <taxon>Eukaryota</taxon>
        <taxon>Metazoa</taxon>
        <taxon>Spiralia</taxon>
        <taxon>Lophotrochozoa</taxon>
        <taxon>Mollusca</taxon>
        <taxon>Bivalvia</taxon>
        <taxon>Autobranchia</taxon>
        <taxon>Heteroconchia</taxon>
        <taxon>Euheterodonta</taxon>
        <taxon>Imparidentia</taxon>
        <taxon>Neoheterodontei</taxon>
        <taxon>Myida</taxon>
        <taxon>Myoidea</taxon>
        <taxon>Myidae</taxon>
        <taxon>Mya</taxon>
    </lineage>
</organism>